<evidence type="ECO:0000313" key="22">
    <source>
        <dbReference type="Proteomes" id="UP001477278"/>
    </source>
</evidence>
<evidence type="ECO:0000256" key="7">
    <source>
        <dbReference type="ARBA" id="ARBA00022679"/>
    </source>
</evidence>
<feature type="coiled-coil region" evidence="16">
    <location>
        <begin position="362"/>
        <end position="396"/>
    </location>
</feature>
<keyword evidence="12 17" id="KW-1133">Transmembrane helix</keyword>
<dbReference type="PANTHER" id="PTHR32309">
    <property type="entry name" value="TYROSINE-PROTEIN KINASE"/>
    <property type="match status" value="1"/>
</dbReference>
<dbReference type="Proteomes" id="UP001477278">
    <property type="component" value="Unassembled WGS sequence"/>
</dbReference>
<dbReference type="Pfam" id="PF02706">
    <property type="entry name" value="Wzz"/>
    <property type="match status" value="1"/>
</dbReference>
<evidence type="ECO:0000256" key="10">
    <source>
        <dbReference type="ARBA" id="ARBA00022777"/>
    </source>
</evidence>
<keyword evidence="5" id="KW-1003">Cell membrane</keyword>
<evidence type="ECO:0000259" key="20">
    <source>
        <dbReference type="Pfam" id="PF13807"/>
    </source>
</evidence>
<evidence type="ECO:0000259" key="19">
    <source>
        <dbReference type="Pfam" id="PF13614"/>
    </source>
</evidence>
<keyword evidence="9" id="KW-0547">Nucleotide-binding</keyword>
<comment type="catalytic activity">
    <reaction evidence="15">
        <text>L-tyrosyl-[protein] + ATP = O-phospho-L-tyrosyl-[protein] + ADP + H(+)</text>
        <dbReference type="Rhea" id="RHEA:10596"/>
        <dbReference type="Rhea" id="RHEA-COMP:10136"/>
        <dbReference type="Rhea" id="RHEA-COMP:20101"/>
        <dbReference type="ChEBI" id="CHEBI:15378"/>
        <dbReference type="ChEBI" id="CHEBI:30616"/>
        <dbReference type="ChEBI" id="CHEBI:46858"/>
        <dbReference type="ChEBI" id="CHEBI:61978"/>
        <dbReference type="ChEBI" id="CHEBI:456216"/>
        <dbReference type="EC" id="2.7.10.2"/>
    </reaction>
</comment>
<feature type="transmembrane region" description="Helical" evidence="17">
    <location>
        <begin position="43"/>
        <end position="65"/>
    </location>
</feature>
<keyword evidence="16" id="KW-0175">Coiled coil</keyword>
<proteinExistence type="inferred from homology"/>
<sequence>MSFQERRQSASPGNLHSPAVTQVDQLIDVKKLLLPILRFKWRILAFSLLVTALSIFVVLSMTPIYNASSTLLIESEQAKAIKIDEVYGINSGQQEYYLTQFEIIKSRSIAERVFNELDLINHPAFNLPPSWFSEFKSQLNFIPEEVATAADSQISQNIGKHKLIDSFAENINVTPVRKTQLVNISFESSDPQLAAQIANAIGDIYIVSQLEAKLGMTQKVNMWLGGRLEDLRLKLDESEQRLEQFKLINGLVDVEGVTALDAKELERLSDEITVARSRKAQADSFMAVVKRYGATDISRLESLPEVTSHLSIQNVKREVVLVERKVSELQQVYGPKHPKMIAAQAELNTVQKNLRKQISRLVQGIEDEAQTADQTLQALEAQFSKAKGAFQNLSTKDTDYQRLVREVDTNRQLFDTFLARQKETAVTGDFDSPVARFTDRAVVPLLSEKPKKKVIVILAFMASLGFAMVLVLVLEALNDTIKTSDDVEKLLSQRALGYVPKAKKGASYDDINFAFYDASLPLHAEAVRTIRTSMSLMAMGSELATIEVTSSNPNEGKTTTSMNIAFAYATMEKVLIIDADLRKSSLGMRFGLPTYQPGLANVLSGTDSVQHCIVKDVKPNVDVMPAGAVPLNPQELLASAQFAKLLTELKTQYGKIIIDTPPVHAVSDALIITSLCDATVLVVKAGHTRSEAIKLTLAKLNQARGKVFGVVLNQFNTKDAQRYQGDYGYYQAYGADYSIKDNNQSGKDSTKA</sequence>
<keyword evidence="13 17" id="KW-0472">Membrane</keyword>
<evidence type="ECO:0000256" key="5">
    <source>
        <dbReference type="ARBA" id="ARBA00022475"/>
    </source>
</evidence>
<keyword evidence="14" id="KW-0829">Tyrosine-protein kinase</keyword>
<keyword evidence="10" id="KW-0418">Kinase</keyword>
<evidence type="ECO:0000256" key="9">
    <source>
        <dbReference type="ARBA" id="ARBA00022741"/>
    </source>
</evidence>
<protein>
    <recommendedName>
        <fullName evidence="4">non-specific protein-tyrosine kinase</fullName>
        <ecNumber evidence="4">2.7.10.2</ecNumber>
    </recommendedName>
</protein>
<dbReference type="Gene3D" id="3.40.50.300">
    <property type="entry name" value="P-loop containing nucleotide triphosphate hydrolases"/>
    <property type="match status" value="1"/>
</dbReference>
<evidence type="ECO:0000256" key="15">
    <source>
        <dbReference type="ARBA" id="ARBA00051245"/>
    </source>
</evidence>
<accession>A0ABV0FLC8</accession>
<dbReference type="NCBIfam" id="TIGR01007">
    <property type="entry name" value="eps_fam"/>
    <property type="match status" value="1"/>
</dbReference>
<dbReference type="CDD" id="cd05387">
    <property type="entry name" value="BY-kinase"/>
    <property type="match status" value="1"/>
</dbReference>
<evidence type="ECO:0000256" key="13">
    <source>
        <dbReference type="ARBA" id="ARBA00023136"/>
    </source>
</evidence>
<evidence type="ECO:0000256" key="17">
    <source>
        <dbReference type="SAM" id="Phobius"/>
    </source>
</evidence>
<dbReference type="Pfam" id="PF13807">
    <property type="entry name" value="GNVR"/>
    <property type="match status" value="1"/>
</dbReference>
<keyword evidence="6" id="KW-0997">Cell inner membrane</keyword>
<dbReference type="SUPFAM" id="SSF52540">
    <property type="entry name" value="P-loop containing nucleoside triphosphate hydrolases"/>
    <property type="match status" value="1"/>
</dbReference>
<dbReference type="InterPro" id="IPR005702">
    <property type="entry name" value="Wzc-like_C"/>
</dbReference>
<evidence type="ECO:0000256" key="16">
    <source>
        <dbReference type="SAM" id="Coils"/>
    </source>
</evidence>
<feature type="transmembrane region" description="Helical" evidence="17">
    <location>
        <begin position="454"/>
        <end position="474"/>
    </location>
</feature>
<dbReference type="InterPro" id="IPR027417">
    <property type="entry name" value="P-loop_NTPase"/>
</dbReference>
<organism evidence="21 22">
    <name type="scientific">Shewanella vesiculosa</name>
    <dbReference type="NCBI Taxonomy" id="518738"/>
    <lineage>
        <taxon>Bacteria</taxon>
        <taxon>Pseudomonadati</taxon>
        <taxon>Pseudomonadota</taxon>
        <taxon>Gammaproteobacteria</taxon>
        <taxon>Alteromonadales</taxon>
        <taxon>Shewanellaceae</taxon>
        <taxon>Shewanella</taxon>
    </lineage>
</organism>
<dbReference type="InterPro" id="IPR025669">
    <property type="entry name" value="AAA_dom"/>
</dbReference>
<evidence type="ECO:0000256" key="2">
    <source>
        <dbReference type="ARBA" id="ARBA00007316"/>
    </source>
</evidence>
<dbReference type="InterPro" id="IPR032807">
    <property type="entry name" value="GNVR"/>
</dbReference>
<feature type="domain" description="AAA" evidence="19">
    <location>
        <begin position="556"/>
        <end position="684"/>
    </location>
</feature>
<name>A0ABV0FLC8_9GAMM</name>
<dbReference type="InterPro" id="IPR003856">
    <property type="entry name" value="LPS_length_determ_N"/>
</dbReference>
<dbReference type="PANTHER" id="PTHR32309:SF13">
    <property type="entry name" value="FERRIC ENTEROBACTIN TRANSPORT PROTEIN FEPE"/>
    <property type="match status" value="1"/>
</dbReference>
<evidence type="ECO:0000256" key="8">
    <source>
        <dbReference type="ARBA" id="ARBA00022692"/>
    </source>
</evidence>
<dbReference type="EC" id="2.7.10.2" evidence="4"/>
<dbReference type="InterPro" id="IPR050445">
    <property type="entry name" value="Bact_polysacc_biosynth/exp"/>
</dbReference>
<evidence type="ECO:0000256" key="11">
    <source>
        <dbReference type="ARBA" id="ARBA00022840"/>
    </source>
</evidence>
<comment type="subcellular location">
    <subcellularLocation>
        <location evidence="1">Cell inner membrane</location>
        <topology evidence="1">Multi-pass membrane protein</topology>
    </subcellularLocation>
</comment>
<comment type="similarity">
    <text evidence="2">Belongs to the CpsD/CapB family.</text>
</comment>
<evidence type="ECO:0000256" key="1">
    <source>
        <dbReference type="ARBA" id="ARBA00004429"/>
    </source>
</evidence>
<dbReference type="RefSeq" id="WP_347689357.1">
    <property type="nucleotide sequence ID" value="NZ_JBDPZN010000001.1"/>
</dbReference>
<comment type="similarity">
    <text evidence="3">Belongs to the etk/wzc family.</text>
</comment>
<evidence type="ECO:0000256" key="14">
    <source>
        <dbReference type="ARBA" id="ARBA00023137"/>
    </source>
</evidence>
<keyword evidence="11" id="KW-0067">ATP-binding</keyword>
<keyword evidence="7" id="KW-0808">Transferase</keyword>
<keyword evidence="22" id="KW-1185">Reference proteome</keyword>
<comment type="caution">
    <text evidence="21">The sequence shown here is derived from an EMBL/GenBank/DDBJ whole genome shotgun (WGS) entry which is preliminary data.</text>
</comment>
<reference evidence="21 22" key="1">
    <citation type="submission" date="2024-05" db="EMBL/GenBank/DDBJ databases">
        <title>Genome sequencing of Marine Estuary Bacteria, Shewanella vesiculosa and S. baltica, and Pseudomonas syringae.</title>
        <authorList>
            <person name="Gurung A."/>
            <person name="Maclea K.S."/>
        </authorList>
    </citation>
    <scope>NUCLEOTIDE SEQUENCE [LARGE SCALE GENOMIC DNA]</scope>
    <source>
        <strain evidence="21 22">1A</strain>
    </source>
</reference>
<feature type="domain" description="Tyrosine-protein kinase G-rich" evidence="20">
    <location>
        <begin position="402"/>
        <end position="474"/>
    </location>
</feature>
<evidence type="ECO:0000256" key="6">
    <source>
        <dbReference type="ARBA" id="ARBA00022519"/>
    </source>
</evidence>
<gene>
    <name evidence="21" type="ORF">ABHN84_00320</name>
</gene>
<feature type="domain" description="Polysaccharide chain length determinant N-terminal" evidence="18">
    <location>
        <begin position="27"/>
        <end position="117"/>
    </location>
</feature>
<dbReference type="EMBL" id="JBDPZN010000001">
    <property type="protein sequence ID" value="MEO3680732.1"/>
    <property type="molecule type" value="Genomic_DNA"/>
</dbReference>
<evidence type="ECO:0000256" key="4">
    <source>
        <dbReference type="ARBA" id="ARBA00011903"/>
    </source>
</evidence>
<keyword evidence="8 17" id="KW-0812">Transmembrane</keyword>
<dbReference type="Pfam" id="PF13614">
    <property type="entry name" value="AAA_31"/>
    <property type="match status" value="1"/>
</dbReference>
<evidence type="ECO:0000256" key="12">
    <source>
        <dbReference type="ARBA" id="ARBA00022989"/>
    </source>
</evidence>
<evidence type="ECO:0000256" key="3">
    <source>
        <dbReference type="ARBA" id="ARBA00008883"/>
    </source>
</evidence>
<evidence type="ECO:0000313" key="21">
    <source>
        <dbReference type="EMBL" id="MEO3680732.1"/>
    </source>
</evidence>
<evidence type="ECO:0000259" key="18">
    <source>
        <dbReference type="Pfam" id="PF02706"/>
    </source>
</evidence>